<dbReference type="InterPro" id="IPR001789">
    <property type="entry name" value="Sig_transdc_resp-reg_receiver"/>
</dbReference>
<name>A0A8J6N5Q3_9BACT</name>
<dbReference type="PANTHER" id="PTHR44591:SF3">
    <property type="entry name" value="RESPONSE REGULATORY DOMAIN-CONTAINING PROTEIN"/>
    <property type="match status" value="1"/>
</dbReference>
<dbReference type="SUPFAM" id="SSF52172">
    <property type="entry name" value="CheY-like"/>
    <property type="match status" value="1"/>
</dbReference>
<comment type="caution">
    <text evidence="4">The sequence shown here is derived from an EMBL/GenBank/DDBJ whole genome shotgun (WGS) entry which is preliminary data.</text>
</comment>
<evidence type="ECO:0000313" key="5">
    <source>
        <dbReference type="Proteomes" id="UP000603545"/>
    </source>
</evidence>
<accession>A0A8J6N5Q3</accession>
<protein>
    <submittedName>
        <fullName evidence="4">Response regulator</fullName>
    </submittedName>
</protein>
<dbReference type="GO" id="GO:0000160">
    <property type="term" value="P:phosphorelay signal transduction system"/>
    <property type="evidence" value="ECO:0007669"/>
    <property type="project" value="InterPro"/>
</dbReference>
<evidence type="ECO:0000256" key="1">
    <source>
        <dbReference type="ARBA" id="ARBA00022553"/>
    </source>
</evidence>
<dbReference type="PANTHER" id="PTHR44591">
    <property type="entry name" value="STRESS RESPONSE REGULATOR PROTEIN 1"/>
    <property type="match status" value="1"/>
</dbReference>
<dbReference type="Pfam" id="PF00072">
    <property type="entry name" value="Response_reg"/>
    <property type="match status" value="1"/>
</dbReference>
<gene>
    <name evidence="4" type="ORF">H8E80_05060</name>
</gene>
<feature type="domain" description="Response regulatory" evidence="3">
    <location>
        <begin position="3"/>
        <end position="120"/>
    </location>
</feature>
<organism evidence="4 5">
    <name type="scientific">Candidatus Desulfaltia bathyphila</name>
    <dbReference type="NCBI Taxonomy" id="2841697"/>
    <lineage>
        <taxon>Bacteria</taxon>
        <taxon>Pseudomonadati</taxon>
        <taxon>Thermodesulfobacteriota</taxon>
        <taxon>Desulfobacteria</taxon>
        <taxon>Desulfobacterales</taxon>
        <taxon>Desulfobacterales incertae sedis</taxon>
        <taxon>Candidatus Desulfaltia</taxon>
    </lineage>
</organism>
<dbReference type="Gene3D" id="3.40.50.2300">
    <property type="match status" value="1"/>
</dbReference>
<evidence type="ECO:0000259" key="3">
    <source>
        <dbReference type="PROSITE" id="PS50110"/>
    </source>
</evidence>
<feature type="modified residue" description="4-aspartylphosphate" evidence="2">
    <location>
        <position position="52"/>
    </location>
</feature>
<dbReference type="SMART" id="SM00448">
    <property type="entry name" value="REC"/>
    <property type="match status" value="1"/>
</dbReference>
<dbReference type="InterPro" id="IPR050595">
    <property type="entry name" value="Bact_response_regulator"/>
</dbReference>
<dbReference type="AlphaFoldDB" id="A0A8J6N5Q3"/>
<dbReference type="InterPro" id="IPR011006">
    <property type="entry name" value="CheY-like_superfamily"/>
</dbReference>
<dbReference type="PROSITE" id="PS50110">
    <property type="entry name" value="RESPONSE_REGULATORY"/>
    <property type="match status" value="1"/>
</dbReference>
<dbReference type="EMBL" id="JACNLL010000051">
    <property type="protein sequence ID" value="MBC8199401.1"/>
    <property type="molecule type" value="Genomic_DNA"/>
</dbReference>
<keyword evidence="1 2" id="KW-0597">Phosphoprotein</keyword>
<evidence type="ECO:0000256" key="2">
    <source>
        <dbReference type="PROSITE-ProRule" id="PRU00169"/>
    </source>
</evidence>
<evidence type="ECO:0000313" key="4">
    <source>
        <dbReference type="EMBL" id="MBC8199401.1"/>
    </source>
</evidence>
<sequence>MKKILIVDDQKELLNLIEATLSMEDYHILKATNGKQAIDIARTEKPDMIIMDIMMPGKFDGLEATRVLKNDPQTSSCPIVLLSAKTQMNDIKGGLAAGADDYFTKPFSPLELIKKVEEVLG</sequence>
<proteinExistence type="predicted"/>
<dbReference type="Proteomes" id="UP000603545">
    <property type="component" value="Unassembled WGS sequence"/>
</dbReference>
<reference evidence="4 5" key="1">
    <citation type="submission" date="2020-08" db="EMBL/GenBank/DDBJ databases">
        <title>Bridging the membrane lipid divide: bacteria of the FCB group superphylum have the potential to synthesize archaeal ether lipids.</title>
        <authorList>
            <person name="Villanueva L."/>
            <person name="Von Meijenfeldt F.A.B."/>
            <person name="Westbye A.B."/>
            <person name="Yadav S."/>
            <person name="Hopmans E.C."/>
            <person name="Dutilh B.E."/>
            <person name="Sinninghe Damste J.S."/>
        </authorList>
    </citation>
    <scope>NUCLEOTIDE SEQUENCE [LARGE SCALE GENOMIC DNA]</scope>
    <source>
        <strain evidence="4">NIOZ-UU82</strain>
    </source>
</reference>